<dbReference type="Gene3D" id="3.90.230.10">
    <property type="entry name" value="Creatinase/methionine aminopeptidase superfamily"/>
    <property type="match status" value="1"/>
</dbReference>
<evidence type="ECO:0000259" key="8">
    <source>
        <dbReference type="SMART" id="SM01011"/>
    </source>
</evidence>
<evidence type="ECO:0000256" key="5">
    <source>
        <dbReference type="ARBA" id="ARBA00022723"/>
    </source>
</evidence>
<evidence type="ECO:0000313" key="9">
    <source>
        <dbReference type="EMBL" id="CEP78847.1"/>
    </source>
</evidence>
<evidence type="ECO:0000256" key="3">
    <source>
        <dbReference type="ARBA" id="ARBA00008766"/>
    </source>
</evidence>
<organism evidence="9 10">
    <name type="scientific">Defluviitoga tunisiensis</name>
    <dbReference type="NCBI Taxonomy" id="1006576"/>
    <lineage>
        <taxon>Bacteria</taxon>
        <taxon>Thermotogati</taxon>
        <taxon>Thermotogota</taxon>
        <taxon>Thermotogae</taxon>
        <taxon>Petrotogales</taxon>
        <taxon>Petrotogaceae</taxon>
        <taxon>Defluviitoga</taxon>
    </lineage>
</organism>
<dbReference type="InterPro" id="IPR001714">
    <property type="entry name" value="Pept_M24_MAP"/>
</dbReference>
<evidence type="ECO:0000256" key="1">
    <source>
        <dbReference type="ARBA" id="ARBA00001424"/>
    </source>
</evidence>
<dbReference type="Pfam" id="PF05195">
    <property type="entry name" value="AMP_N"/>
    <property type="match status" value="1"/>
</dbReference>
<dbReference type="InterPro" id="IPR029149">
    <property type="entry name" value="Creatin/AminoP/Spt16_N"/>
</dbReference>
<proteinExistence type="inferred from homology"/>
<dbReference type="PATRIC" id="fig|1006576.9.peg.1554"/>
<dbReference type="STRING" id="1006576.DTL3_1557"/>
<keyword evidence="10" id="KW-1185">Reference proteome</keyword>
<dbReference type="PRINTS" id="PR00599">
    <property type="entry name" value="MAPEPTIDASE"/>
</dbReference>
<dbReference type="PANTHER" id="PTHR43226">
    <property type="entry name" value="XAA-PRO AMINOPEPTIDASE 3"/>
    <property type="match status" value="1"/>
</dbReference>
<dbReference type="CDD" id="cd01087">
    <property type="entry name" value="Prolidase"/>
    <property type="match status" value="1"/>
</dbReference>
<dbReference type="AlphaFoldDB" id="A0A0C7NSS3"/>
<comment type="catalytic activity">
    <reaction evidence="1">
        <text>Release of any N-terminal amino acid, including proline, that is linked to proline, even from a dipeptide or tripeptide.</text>
        <dbReference type="EC" id="3.4.11.9"/>
    </reaction>
</comment>
<keyword evidence="9" id="KW-0031">Aminopeptidase</keyword>
<dbReference type="InterPro" id="IPR000994">
    <property type="entry name" value="Pept_M24"/>
</dbReference>
<evidence type="ECO:0000256" key="6">
    <source>
        <dbReference type="ARBA" id="ARBA00022801"/>
    </source>
</evidence>
<keyword evidence="5" id="KW-0479">Metal-binding</keyword>
<keyword evidence="7" id="KW-0464">Manganese</keyword>
<feature type="domain" description="Aminopeptidase P N-terminal" evidence="8">
    <location>
        <begin position="1"/>
        <end position="136"/>
    </location>
</feature>
<accession>A0A0C7NSS3</accession>
<dbReference type="GO" id="GO:0030145">
    <property type="term" value="F:manganese ion binding"/>
    <property type="evidence" value="ECO:0007669"/>
    <property type="project" value="InterPro"/>
</dbReference>
<evidence type="ECO:0000256" key="4">
    <source>
        <dbReference type="ARBA" id="ARBA00012574"/>
    </source>
</evidence>
<dbReference type="Gene3D" id="3.40.350.10">
    <property type="entry name" value="Creatinase/prolidase N-terminal domain"/>
    <property type="match status" value="1"/>
</dbReference>
<comment type="cofactor">
    <cofactor evidence="2">
        <name>Mn(2+)</name>
        <dbReference type="ChEBI" id="CHEBI:29035"/>
    </cofactor>
</comment>
<dbReference type="HOGENOM" id="CLU_017266_1_0_0"/>
<keyword evidence="6" id="KW-0378">Hydrolase</keyword>
<dbReference type="InterPro" id="IPR036005">
    <property type="entry name" value="Creatinase/aminopeptidase-like"/>
</dbReference>
<dbReference type="RefSeq" id="WP_045088216.1">
    <property type="nucleotide sequence ID" value="NZ_LN824141.1"/>
</dbReference>
<dbReference type="OrthoDB" id="9806388at2"/>
<dbReference type="Proteomes" id="UP000032809">
    <property type="component" value="Chromosome I"/>
</dbReference>
<dbReference type="EC" id="3.4.11.9" evidence="4"/>
<dbReference type="EMBL" id="LN824141">
    <property type="protein sequence ID" value="CEP78847.1"/>
    <property type="molecule type" value="Genomic_DNA"/>
</dbReference>
<dbReference type="GO" id="GO:0070006">
    <property type="term" value="F:metalloaminopeptidase activity"/>
    <property type="evidence" value="ECO:0007669"/>
    <property type="project" value="InterPro"/>
</dbReference>
<reference evidence="10" key="1">
    <citation type="submission" date="2014-11" db="EMBL/GenBank/DDBJ databases">
        <authorList>
            <person name="Wibberg D."/>
        </authorList>
    </citation>
    <scope>NUCLEOTIDE SEQUENCE [LARGE SCALE GENOMIC DNA]</scope>
    <source>
        <strain evidence="10">L3</strain>
    </source>
</reference>
<comment type="similarity">
    <text evidence="3">Belongs to the peptidase M24B family.</text>
</comment>
<name>A0A0C7NSS3_DEFTU</name>
<dbReference type="GO" id="GO:0005829">
    <property type="term" value="C:cytosol"/>
    <property type="evidence" value="ECO:0007669"/>
    <property type="project" value="TreeGrafter"/>
</dbReference>
<dbReference type="KEGG" id="dtn:DTL3_1557"/>
<evidence type="ECO:0000313" key="10">
    <source>
        <dbReference type="Proteomes" id="UP000032809"/>
    </source>
</evidence>
<dbReference type="Pfam" id="PF00557">
    <property type="entry name" value="Peptidase_M24"/>
    <property type="match status" value="1"/>
</dbReference>
<evidence type="ECO:0000256" key="2">
    <source>
        <dbReference type="ARBA" id="ARBA00001936"/>
    </source>
</evidence>
<dbReference type="SMART" id="SM01011">
    <property type="entry name" value="AMP_N"/>
    <property type="match status" value="1"/>
</dbReference>
<dbReference type="GO" id="GO:0006508">
    <property type="term" value="P:proteolysis"/>
    <property type="evidence" value="ECO:0007669"/>
    <property type="project" value="TreeGrafter"/>
</dbReference>
<dbReference type="InterPro" id="IPR052433">
    <property type="entry name" value="X-Pro_dipept-like"/>
</dbReference>
<dbReference type="SUPFAM" id="SSF55920">
    <property type="entry name" value="Creatinase/aminopeptidase"/>
    <property type="match status" value="1"/>
</dbReference>
<dbReference type="InterPro" id="IPR007865">
    <property type="entry name" value="Aminopep_P_N"/>
</dbReference>
<gene>
    <name evidence="9" type="primary">pepP3</name>
    <name evidence="9" type="ORF">DTL3_1557</name>
</gene>
<keyword evidence="9" id="KW-0645">Protease</keyword>
<dbReference type="PANTHER" id="PTHR43226:SF4">
    <property type="entry name" value="XAA-PRO AMINOPEPTIDASE 3"/>
    <property type="match status" value="1"/>
</dbReference>
<sequence length="412" mass="47465">MSVVKSRRESLINSLEDNSIAIFYSSKSPIKSGDERYPFSPNRNYLYFTNLAIEHSFLVIYKTDDEIFEKLFIERNDPVLARWIGEKPSKEFCFEKSNIDIKNINYMDDFFGFLGSTLSKYCIDSVYLYLKNIDWENNATEKKLAREVTKHFPYIKIKDISKIVNNFRVKKDETEIENIKKAIAITKEAIMFLIKNAKPGMYEYELEAYFDFILRKNGVTDFAFKPIIASGINSTILHYSSNNSKTNPGDVVLLDVGAQYNYYSADISRTFPISGKFTERQNAIYQIVLNTMKKVQSEAKPGITLFELNEVAKKALAEGCKEIKLINSDEELSKYYFHSISHFLGLDTHDVGGKKIKLEPGMVITNEPGLYIPEEKIGIRIEDDLLITEKGCENLSVDIPRELFDIENIWRA</sequence>
<dbReference type="SUPFAM" id="SSF53092">
    <property type="entry name" value="Creatinase/prolidase N-terminal domain"/>
    <property type="match status" value="1"/>
</dbReference>
<protein>
    <recommendedName>
        <fullName evidence="4">Xaa-Pro aminopeptidase</fullName>
        <ecNumber evidence="4">3.4.11.9</ecNumber>
    </recommendedName>
</protein>
<evidence type="ECO:0000256" key="7">
    <source>
        <dbReference type="ARBA" id="ARBA00023211"/>
    </source>
</evidence>